<dbReference type="Pfam" id="PF00702">
    <property type="entry name" value="Hydrolase"/>
    <property type="match status" value="1"/>
</dbReference>
<dbReference type="GO" id="GO:0012505">
    <property type="term" value="C:endomembrane system"/>
    <property type="evidence" value="ECO:0007669"/>
    <property type="project" value="UniProtKB-SubCell"/>
</dbReference>
<dbReference type="PANTHER" id="PTHR43520:SF8">
    <property type="entry name" value="P-TYPE CU(+) TRANSPORTER"/>
    <property type="match status" value="1"/>
</dbReference>
<keyword evidence="10" id="KW-1133">Transmembrane helix</keyword>
<dbReference type="EMBL" id="CASHTH010000256">
    <property type="protein sequence ID" value="CAI7995732.1"/>
    <property type="molecule type" value="Genomic_DNA"/>
</dbReference>
<dbReference type="GO" id="GO:0005524">
    <property type="term" value="F:ATP binding"/>
    <property type="evidence" value="ECO:0007669"/>
    <property type="project" value="UniProtKB-KW"/>
</dbReference>
<dbReference type="GO" id="GO:0043682">
    <property type="term" value="F:P-type divalent copper transporter activity"/>
    <property type="evidence" value="ECO:0007669"/>
    <property type="project" value="TreeGrafter"/>
</dbReference>
<keyword evidence="6" id="KW-0547">Nucleotide-binding</keyword>
<dbReference type="GO" id="GO:0016020">
    <property type="term" value="C:membrane"/>
    <property type="evidence" value="ECO:0007669"/>
    <property type="project" value="InterPro"/>
</dbReference>
<name>A0AA35QY02_GEOBA</name>
<protein>
    <recommendedName>
        <fullName evidence="2">P-type Cu(+) transporter</fullName>
        <ecNumber evidence="2">7.2.2.8</ecNumber>
    </recommendedName>
</protein>
<sequence>VDKNSTPSVRETTSYWLSNQPTPGGPRPYIPDRLWMTSNGIDIDQELERKITSYEQRGQTVVLTSIAGILVGAVVIHDKVKPEARQAIKCLQSMNVKVALLTGDNRRTALAIAQEVGIPEGNICAEVLPSHKKDNVTFFQKGNIKVAMVGRQRLVSETAEEREMCLSQRRVRLASGTTKERETHLSQRRARERAWRAA</sequence>
<evidence type="ECO:0000256" key="1">
    <source>
        <dbReference type="ARBA" id="ARBA00004127"/>
    </source>
</evidence>
<dbReference type="Gene3D" id="3.40.1110.10">
    <property type="entry name" value="Calcium-transporting ATPase, cytoplasmic domain N"/>
    <property type="match status" value="1"/>
</dbReference>
<dbReference type="GO" id="GO:0140581">
    <property type="term" value="F:P-type monovalent copper transporter activity"/>
    <property type="evidence" value="ECO:0007669"/>
    <property type="project" value="UniProtKB-EC"/>
</dbReference>
<evidence type="ECO:0000256" key="9">
    <source>
        <dbReference type="ARBA" id="ARBA00022967"/>
    </source>
</evidence>
<reference evidence="15" key="1">
    <citation type="submission" date="2023-03" db="EMBL/GenBank/DDBJ databases">
        <authorList>
            <person name="Steffen K."/>
            <person name="Cardenas P."/>
        </authorList>
    </citation>
    <scope>NUCLEOTIDE SEQUENCE</scope>
</reference>
<keyword evidence="11" id="KW-0186">Copper</keyword>
<keyword evidence="16" id="KW-1185">Reference proteome</keyword>
<keyword evidence="3" id="KW-0813">Transport</keyword>
<evidence type="ECO:0000256" key="12">
    <source>
        <dbReference type="ARBA" id="ARBA00023065"/>
    </source>
</evidence>
<evidence type="ECO:0000256" key="14">
    <source>
        <dbReference type="SAM" id="MobiDB-lite"/>
    </source>
</evidence>
<evidence type="ECO:0000256" key="7">
    <source>
        <dbReference type="ARBA" id="ARBA00022796"/>
    </source>
</evidence>
<dbReference type="InterPro" id="IPR001757">
    <property type="entry name" value="P_typ_ATPase"/>
</dbReference>
<keyword evidence="5" id="KW-0479">Metal-binding</keyword>
<dbReference type="InterPro" id="IPR023299">
    <property type="entry name" value="ATPase_P-typ_cyto_dom_N"/>
</dbReference>
<keyword evidence="13" id="KW-0472">Membrane</keyword>
<accession>A0AA35QY02</accession>
<evidence type="ECO:0000256" key="3">
    <source>
        <dbReference type="ARBA" id="ARBA00022448"/>
    </source>
</evidence>
<proteinExistence type="predicted"/>
<dbReference type="Proteomes" id="UP001174909">
    <property type="component" value="Unassembled WGS sequence"/>
</dbReference>
<dbReference type="AlphaFoldDB" id="A0AA35QY02"/>
<feature type="non-terminal residue" evidence="15">
    <location>
        <position position="1"/>
    </location>
</feature>
<keyword evidence="4" id="KW-0812">Transmembrane</keyword>
<feature type="compositionally biased region" description="Polar residues" evidence="14">
    <location>
        <begin position="1"/>
        <end position="22"/>
    </location>
</feature>
<evidence type="ECO:0000256" key="2">
    <source>
        <dbReference type="ARBA" id="ARBA00012517"/>
    </source>
</evidence>
<dbReference type="GO" id="GO:0016887">
    <property type="term" value="F:ATP hydrolysis activity"/>
    <property type="evidence" value="ECO:0007669"/>
    <property type="project" value="InterPro"/>
</dbReference>
<dbReference type="GO" id="GO:0055070">
    <property type="term" value="P:copper ion homeostasis"/>
    <property type="evidence" value="ECO:0007669"/>
    <property type="project" value="TreeGrafter"/>
</dbReference>
<evidence type="ECO:0000256" key="4">
    <source>
        <dbReference type="ARBA" id="ARBA00022692"/>
    </source>
</evidence>
<evidence type="ECO:0000313" key="16">
    <source>
        <dbReference type="Proteomes" id="UP001174909"/>
    </source>
</evidence>
<keyword evidence="12" id="KW-0406">Ion transport</keyword>
<comment type="caution">
    <text evidence="15">The sequence shown here is derived from an EMBL/GenBank/DDBJ whole genome shotgun (WGS) entry which is preliminary data.</text>
</comment>
<evidence type="ECO:0000256" key="11">
    <source>
        <dbReference type="ARBA" id="ARBA00023008"/>
    </source>
</evidence>
<evidence type="ECO:0000256" key="10">
    <source>
        <dbReference type="ARBA" id="ARBA00022989"/>
    </source>
</evidence>
<evidence type="ECO:0000256" key="5">
    <source>
        <dbReference type="ARBA" id="ARBA00022723"/>
    </source>
</evidence>
<feature type="region of interest" description="Disordered" evidence="14">
    <location>
        <begin position="1"/>
        <end position="25"/>
    </location>
</feature>
<dbReference type="FunFam" id="3.40.50.1000:FF:000144">
    <property type="entry name" value="copper-transporting ATPase 1 isoform X2"/>
    <property type="match status" value="1"/>
</dbReference>
<dbReference type="InterPro" id="IPR036412">
    <property type="entry name" value="HAD-like_sf"/>
</dbReference>
<keyword evidence="9" id="KW-1278">Translocase</keyword>
<dbReference type="InterPro" id="IPR023214">
    <property type="entry name" value="HAD_sf"/>
</dbReference>
<keyword evidence="7" id="KW-0187">Copper transport</keyword>
<dbReference type="PANTHER" id="PTHR43520">
    <property type="entry name" value="ATP7, ISOFORM B"/>
    <property type="match status" value="1"/>
</dbReference>
<evidence type="ECO:0000256" key="8">
    <source>
        <dbReference type="ARBA" id="ARBA00022840"/>
    </source>
</evidence>
<gene>
    <name evidence="15" type="ORF">GBAR_LOCUS1743</name>
</gene>
<dbReference type="SUPFAM" id="SSF56784">
    <property type="entry name" value="HAD-like"/>
    <property type="match status" value="1"/>
</dbReference>
<organism evidence="15 16">
    <name type="scientific">Geodia barretti</name>
    <name type="common">Barrett's horny sponge</name>
    <dbReference type="NCBI Taxonomy" id="519541"/>
    <lineage>
        <taxon>Eukaryota</taxon>
        <taxon>Metazoa</taxon>
        <taxon>Porifera</taxon>
        <taxon>Demospongiae</taxon>
        <taxon>Heteroscleromorpha</taxon>
        <taxon>Tetractinellida</taxon>
        <taxon>Astrophorina</taxon>
        <taxon>Geodiidae</taxon>
        <taxon>Geodia</taxon>
    </lineage>
</organism>
<evidence type="ECO:0000256" key="6">
    <source>
        <dbReference type="ARBA" id="ARBA00022741"/>
    </source>
</evidence>
<dbReference type="Gene3D" id="3.40.50.1000">
    <property type="entry name" value="HAD superfamily/HAD-like"/>
    <property type="match status" value="1"/>
</dbReference>
<evidence type="ECO:0000313" key="15">
    <source>
        <dbReference type="EMBL" id="CAI7995732.1"/>
    </source>
</evidence>
<dbReference type="NCBIfam" id="TIGR01494">
    <property type="entry name" value="ATPase_P-type"/>
    <property type="match status" value="1"/>
</dbReference>
<dbReference type="GO" id="GO:0005507">
    <property type="term" value="F:copper ion binding"/>
    <property type="evidence" value="ECO:0007669"/>
    <property type="project" value="TreeGrafter"/>
</dbReference>
<keyword evidence="8" id="KW-0067">ATP-binding</keyword>
<evidence type="ECO:0000256" key="13">
    <source>
        <dbReference type="ARBA" id="ARBA00023136"/>
    </source>
</evidence>
<feature type="region of interest" description="Disordered" evidence="14">
    <location>
        <begin position="174"/>
        <end position="198"/>
    </location>
</feature>
<comment type="subcellular location">
    <subcellularLocation>
        <location evidence="1">Endomembrane system</location>
        <topology evidence="1">Multi-pass membrane protein</topology>
    </subcellularLocation>
</comment>
<dbReference type="EC" id="7.2.2.8" evidence="2"/>